<dbReference type="EMBL" id="FOVR01000006">
    <property type="protein sequence ID" value="SFO43465.1"/>
    <property type="molecule type" value="Genomic_DNA"/>
</dbReference>
<dbReference type="InterPro" id="IPR027417">
    <property type="entry name" value="P-loop_NTPase"/>
</dbReference>
<evidence type="ECO:0000256" key="2">
    <source>
        <dbReference type="ARBA" id="ARBA00022448"/>
    </source>
</evidence>
<dbReference type="PROSITE" id="PS00211">
    <property type="entry name" value="ABC_TRANSPORTER_1"/>
    <property type="match status" value="1"/>
</dbReference>
<comment type="similarity">
    <text evidence="1">Belongs to the ABC transporter superfamily.</text>
</comment>
<dbReference type="STRING" id="655353.SAMN04488056_10637"/>
<evidence type="ECO:0000256" key="3">
    <source>
        <dbReference type="ARBA" id="ARBA00022741"/>
    </source>
</evidence>
<reference evidence="6 7" key="1">
    <citation type="submission" date="2016-10" db="EMBL/GenBank/DDBJ databases">
        <authorList>
            <person name="de Groot N.N."/>
        </authorList>
    </citation>
    <scope>NUCLEOTIDE SEQUENCE [LARGE SCALE GENOMIC DNA]</scope>
    <source>
        <strain evidence="6 7">CGMCC 1.9157</strain>
    </source>
</reference>
<keyword evidence="2" id="KW-0813">Transport</keyword>
<dbReference type="Pfam" id="PF00005">
    <property type="entry name" value="ABC_tran"/>
    <property type="match status" value="1"/>
</dbReference>
<accession>A0A1I5H5D7</accession>
<dbReference type="InterPro" id="IPR003593">
    <property type="entry name" value="AAA+_ATPase"/>
</dbReference>
<evidence type="ECO:0000259" key="5">
    <source>
        <dbReference type="PROSITE" id="PS50893"/>
    </source>
</evidence>
<feature type="domain" description="ABC transporter" evidence="5">
    <location>
        <begin position="23"/>
        <end position="270"/>
    </location>
</feature>
<dbReference type="PROSITE" id="PS50893">
    <property type="entry name" value="ABC_TRANSPORTER_2"/>
    <property type="match status" value="1"/>
</dbReference>
<dbReference type="InterPro" id="IPR051120">
    <property type="entry name" value="ABC_AA/LPS_Transport"/>
</dbReference>
<dbReference type="GO" id="GO:0005524">
    <property type="term" value="F:ATP binding"/>
    <property type="evidence" value="ECO:0007669"/>
    <property type="project" value="UniProtKB-KW"/>
</dbReference>
<dbReference type="Pfam" id="PF12399">
    <property type="entry name" value="BCA_ABC_TP_C"/>
    <property type="match status" value="1"/>
</dbReference>
<dbReference type="Gene3D" id="3.40.50.300">
    <property type="entry name" value="P-loop containing nucleotide triphosphate hydrolases"/>
    <property type="match status" value="1"/>
</dbReference>
<dbReference type="AlphaFoldDB" id="A0A1I5H5D7"/>
<keyword evidence="7" id="KW-1185">Reference proteome</keyword>
<dbReference type="InterPro" id="IPR017871">
    <property type="entry name" value="ABC_transporter-like_CS"/>
</dbReference>
<evidence type="ECO:0000313" key="6">
    <source>
        <dbReference type="EMBL" id="SFO43465.1"/>
    </source>
</evidence>
<evidence type="ECO:0000313" key="7">
    <source>
        <dbReference type="Proteomes" id="UP000199236"/>
    </source>
</evidence>
<sequence length="272" mass="29490">MTQTMEGPQGPIETDPAKTEAILSARSLTRSFQGFKAVDDLSLDLHQGEILGLIGPNGAGKTTMFNMLAGSLLPSSGSILLDGKDISREGAEKRLRRGLGRTFQIPRPFPEMTVLENVLCGAQGQSGERAISAFFRPGKSRQDEARALEKARHLTDFLMLSHLENEKARVLSGGQRKLLELARILMADPKVILLDEPAAGVNPTLLQEIMARIVTLNEQGVSILLIEHNMDMVARLCSRVMVMALGQKLAEGAPNAVIRDPEVVRAYLGDAA</sequence>
<organism evidence="6 7">
    <name type="scientific">Cohaesibacter marisflavi</name>
    <dbReference type="NCBI Taxonomy" id="655353"/>
    <lineage>
        <taxon>Bacteria</taxon>
        <taxon>Pseudomonadati</taxon>
        <taxon>Pseudomonadota</taxon>
        <taxon>Alphaproteobacteria</taxon>
        <taxon>Hyphomicrobiales</taxon>
        <taxon>Cohaesibacteraceae</taxon>
    </lineage>
</organism>
<name>A0A1I5H5D7_9HYPH</name>
<dbReference type="GO" id="GO:0016887">
    <property type="term" value="F:ATP hydrolysis activity"/>
    <property type="evidence" value="ECO:0007669"/>
    <property type="project" value="InterPro"/>
</dbReference>
<dbReference type="CDD" id="cd03219">
    <property type="entry name" value="ABC_Mj1267_LivG_branched"/>
    <property type="match status" value="1"/>
</dbReference>
<gene>
    <name evidence="6" type="ORF">SAMN04488056_10637</name>
</gene>
<dbReference type="SUPFAM" id="SSF52540">
    <property type="entry name" value="P-loop containing nucleoside triphosphate hydrolases"/>
    <property type="match status" value="1"/>
</dbReference>
<dbReference type="PANTHER" id="PTHR45772">
    <property type="entry name" value="CONSERVED COMPONENT OF ABC TRANSPORTER FOR NATURAL AMINO ACIDS-RELATED"/>
    <property type="match status" value="1"/>
</dbReference>
<proteinExistence type="inferred from homology"/>
<dbReference type="Proteomes" id="UP000199236">
    <property type="component" value="Unassembled WGS sequence"/>
</dbReference>
<dbReference type="GO" id="GO:0005886">
    <property type="term" value="C:plasma membrane"/>
    <property type="evidence" value="ECO:0007669"/>
    <property type="project" value="TreeGrafter"/>
</dbReference>
<dbReference type="SMART" id="SM00382">
    <property type="entry name" value="AAA"/>
    <property type="match status" value="1"/>
</dbReference>
<dbReference type="InterPro" id="IPR003439">
    <property type="entry name" value="ABC_transporter-like_ATP-bd"/>
</dbReference>
<evidence type="ECO:0000256" key="1">
    <source>
        <dbReference type="ARBA" id="ARBA00005417"/>
    </source>
</evidence>
<evidence type="ECO:0000256" key="4">
    <source>
        <dbReference type="ARBA" id="ARBA00022840"/>
    </source>
</evidence>
<dbReference type="InterPro" id="IPR032823">
    <property type="entry name" value="BCA_ABC_TP_C"/>
</dbReference>
<protein>
    <submittedName>
        <fullName evidence="6">Branched-chain amino acid transport system ATP-binding protein</fullName>
    </submittedName>
</protein>
<keyword evidence="4 6" id="KW-0067">ATP-binding</keyword>
<dbReference type="RefSeq" id="WP_319568137.1">
    <property type="nucleotide sequence ID" value="NZ_FOVR01000006.1"/>
</dbReference>
<keyword evidence="3" id="KW-0547">Nucleotide-binding</keyword>
<dbReference type="FunFam" id="3.40.50.300:FF:000421">
    <property type="entry name" value="Branched-chain amino acid ABC transporter ATP-binding protein"/>
    <property type="match status" value="1"/>
</dbReference>
<dbReference type="PANTHER" id="PTHR45772:SF9">
    <property type="entry name" value="CONSERVED COMPONENT OF ABC TRANSPORTER FOR NATURAL AMINO ACIDS"/>
    <property type="match status" value="1"/>
</dbReference>